<feature type="non-terminal residue" evidence="1">
    <location>
        <position position="1"/>
    </location>
</feature>
<gene>
    <name evidence="1" type="ORF">EJB05_14807</name>
</gene>
<evidence type="ECO:0000313" key="2">
    <source>
        <dbReference type="Proteomes" id="UP000324897"/>
    </source>
</evidence>
<organism evidence="1 2">
    <name type="scientific">Eragrostis curvula</name>
    <name type="common">weeping love grass</name>
    <dbReference type="NCBI Taxonomy" id="38414"/>
    <lineage>
        <taxon>Eukaryota</taxon>
        <taxon>Viridiplantae</taxon>
        <taxon>Streptophyta</taxon>
        <taxon>Embryophyta</taxon>
        <taxon>Tracheophyta</taxon>
        <taxon>Spermatophyta</taxon>
        <taxon>Magnoliopsida</taxon>
        <taxon>Liliopsida</taxon>
        <taxon>Poales</taxon>
        <taxon>Poaceae</taxon>
        <taxon>PACMAD clade</taxon>
        <taxon>Chloridoideae</taxon>
        <taxon>Eragrostideae</taxon>
        <taxon>Eragrostidinae</taxon>
        <taxon>Eragrostis</taxon>
    </lineage>
</organism>
<keyword evidence="2" id="KW-1185">Reference proteome</keyword>
<dbReference type="PANTHER" id="PTHR32133:SF386">
    <property type="entry name" value="F-BOX DOMAIN-CONTAINING PROTEIN"/>
    <property type="match status" value="1"/>
</dbReference>
<reference evidence="1 2" key="1">
    <citation type="journal article" date="2019" name="Sci. Rep.">
        <title>A high-quality genome of Eragrostis curvula grass provides insights into Poaceae evolution and supports new strategies to enhance forage quality.</title>
        <authorList>
            <person name="Carballo J."/>
            <person name="Santos B.A.C.M."/>
            <person name="Zappacosta D."/>
            <person name="Garbus I."/>
            <person name="Selva J.P."/>
            <person name="Gallo C.A."/>
            <person name="Diaz A."/>
            <person name="Albertini E."/>
            <person name="Caccamo M."/>
            <person name="Echenique V."/>
        </authorList>
    </citation>
    <scope>NUCLEOTIDE SEQUENCE [LARGE SCALE GENOMIC DNA]</scope>
    <source>
        <strain evidence="2">cv. Victoria</strain>
        <tissue evidence="1">Leaf</tissue>
    </source>
</reference>
<proteinExistence type="predicted"/>
<name>A0A5J9VXY3_9POAL</name>
<dbReference type="AlphaFoldDB" id="A0A5J9VXY3"/>
<dbReference type="EMBL" id="RWGY01000007">
    <property type="protein sequence ID" value="TVU41302.1"/>
    <property type="molecule type" value="Genomic_DNA"/>
</dbReference>
<accession>A0A5J9VXY3</accession>
<dbReference type="Gramene" id="TVU41302">
    <property type="protein sequence ID" value="TVU41302"/>
    <property type="gene ID" value="EJB05_14807"/>
</dbReference>
<sequence length="306" mass="34205">MAAAQKPAAALPDEFVEEILLRMPPDEPVLLIPRAPRDAPPPCWVPSATSPPPTTASIARFVPVVRSSLTPRERRGWRAIDSRHGRVLLQRRPSSFLSLTAFSVWDPLRDQLRELPPLPRSGLSSSWNAMVVRATAGYDCDHLDCPFLVVFLGSDHCAGKFFAYLYSSITDAWSEPTTYAPFYWYLWALGRVPHLSNALYFLVTNPILILRYDLVTRQLTVIDPPRVQHGFISLSTMEDGALGCVAAGFRLYLWLREGEMGWVKTRVIKVNTLVPACQFPASIGLCDGGDFYIEDSRWMVGLSALI</sequence>
<evidence type="ECO:0000313" key="1">
    <source>
        <dbReference type="EMBL" id="TVU41302.1"/>
    </source>
</evidence>
<protein>
    <submittedName>
        <fullName evidence="1">Uncharacterized protein</fullName>
    </submittedName>
</protein>
<comment type="caution">
    <text evidence="1">The sequence shown here is derived from an EMBL/GenBank/DDBJ whole genome shotgun (WGS) entry which is preliminary data.</text>
</comment>
<dbReference type="Proteomes" id="UP000324897">
    <property type="component" value="Chromosome 4"/>
</dbReference>
<dbReference type="PANTHER" id="PTHR32133">
    <property type="entry name" value="OS07G0120400 PROTEIN"/>
    <property type="match status" value="1"/>
</dbReference>